<protein>
    <submittedName>
        <fullName evidence="2">Uncharacterized protein</fullName>
    </submittedName>
</protein>
<feature type="region of interest" description="Disordered" evidence="1">
    <location>
        <begin position="470"/>
        <end position="492"/>
    </location>
</feature>
<dbReference type="OrthoDB" id="5273928at2759"/>
<feature type="compositionally biased region" description="Basic and acidic residues" evidence="1">
    <location>
        <begin position="470"/>
        <end position="483"/>
    </location>
</feature>
<evidence type="ECO:0000313" key="3">
    <source>
        <dbReference type="Proteomes" id="UP000235786"/>
    </source>
</evidence>
<gene>
    <name evidence="2" type="ORF">L207DRAFT_527300</name>
</gene>
<reference evidence="2 3" key="1">
    <citation type="submission" date="2016-04" db="EMBL/GenBank/DDBJ databases">
        <title>A degradative enzymes factory behind the ericoid mycorrhizal symbiosis.</title>
        <authorList>
            <consortium name="DOE Joint Genome Institute"/>
            <person name="Martino E."/>
            <person name="Morin E."/>
            <person name="Grelet G."/>
            <person name="Kuo A."/>
            <person name="Kohler A."/>
            <person name="Daghino S."/>
            <person name="Barry K."/>
            <person name="Choi C."/>
            <person name="Cichocki N."/>
            <person name="Clum A."/>
            <person name="Copeland A."/>
            <person name="Hainaut M."/>
            <person name="Haridas S."/>
            <person name="Labutti K."/>
            <person name="Lindquist E."/>
            <person name="Lipzen A."/>
            <person name="Khouja H.-R."/>
            <person name="Murat C."/>
            <person name="Ohm R."/>
            <person name="Olson A."/>
            <person name="Spatafora J."/>
            <person name="Veneault-Fourrey C."/>
            <person name="Henrissat B."/>
            <person name="Grigoriev I."/>
            <person name="Martin F."/>
            <person name="Perotto S."/>
        </authorList>
    </citation>
    <scope>NUCLEOTIDE SEQUENCE [LARGE SCALE GENOMIC DNA]</scope>
    <source>
        <strain evidence="2 3">F</strain>
    </source>
</reference>
<organism evidence="2 3">
    <name type="scientific">Hyaloscypha variabilis (strain UAMH 11265 / GT02V1 / F)</name>
    <name type="common">Meliniomyces variabilis</name>
    <dbReference type="NCBI Taxonomy" id="1149755"/>
    <lineage>
        <taxon>Eukaryota</taxon>
        <taxon>Fungi</taxon>
        <taxon>Dikarya</taxon>
        <taxon>Ascomycota</taxon>
        <taxon>Pezizomycotina</taxon>
        <taxon>Leotiomycetes</taxon>
        <taxon>Helotiales</taxon>
        <taxon>Hyaloscyphaceae</taxon>
        <taxon>Hyaloscypha</taxon>
        <taxon>Hyaloscypha variabilis</taxon>
    </lineage>
</organism>
<dbReference type="EMBL" id="KZ613943">
    <property type="protein sequence ID" value="PMD42391.1"/>
    <property type="molecule type" value="Genomic_DNA"/>
</dbReference>
<dbReference type="AlphaFoldDB" id="A0A2J6RV48"/>
<evidence type="ECO:0000256" key="1">
    <source>
        <dbReference type="SAM" id="MobiDB-lite"/>
    </source>
</evidence>
<dbReference type="Proteomes" id="UP000235786">
    <property type="component" value="Unassembled WGS sequence"/>
</dbReference>
<evidence type="ECO:0000313" key="2">
    <source>
        <dbReference type="EMBL" id="PMD42391.1"/>
    </source>
</evidence>
<name>A0A2J6RV48_HYAVF</name>
<proteinExistence type="predicted"/>
<accession>A0A2J6RV48</accession>
<sequence>MKLSSLKHYLVGKLSKPQATSLKKATLPLQHGDKFDEATGQVYTEYSVPVPTGSDQNWSLQQFSVREYREKEHIGYEEPQERHTPSKGARSLRDIAVDITVDNIAGIPLHVLQSTPTWLVDRLWDEYVRSSRMSLEMWKVFSFLLRDRKETTLRTMRYRKSFNKPQSPLEVYMVPLISNSYDFVTYLSITTAFKLPELIKLSEIPNLAVLEIVKLRETDQLRVGDRLVRAWSIAASTEGAFKVLRILRLWYHKEITAKSLGYINAFPVLGVYDVRGCDFTGANYPGTGRLGWTTIIGEIDIRKIMAFYATAERRDKLLRDHKISPNGVRKATAEQMWDGAKVHKIRREMVPAFLVDSKESRPVERAYRPIPPSGPIPSDEFFMTMCKEKETWEFELYSAYNRLGEIREDRDLSMAGINVGDQATVGTELVNSIPLASIRLGVNPRQMPHQHRERRYTCFIRLKLLPVSEQHEKESPAVKDPAPKRKNVSGIAEGKKMKLGDVLDSFL</sequence>
<keyword evidence="3" id="KW-1185">Reference proteome</keyword>